<evidence type="ECO:0000313" key="2">
    <source>
        <dbReference type="EMBL" id="MPC63602.1"/>
    </source>
</evidence>
<feature type="region of interest" description="Disordered" evidence="1">
    <location>
        <begin position="1"/>
        <end position="39"/>
    </location>
</feature>
<keyword evidence="3" id="KW-1185">Reference proteome</keyword>
<feature type="compositionally biased region" description="Basic and acidic residues" evidence="1">
    <location>
        <begin position="85"/>
        <end position="102"/>
    </location>
</feature>
<gene>
    <name evidence="2" type="ORF">E2C01_057701</name>
</gene>
<reference evidence="2 3" key="1">
    <citation type="submission" date="2019-05" db="EMBL/GenBank/DDBJ databases">
        <title>Another draft genome of Portunus trituberculatus and its Hox gene families provides insights of decapod evolution.</title>
        <authorList>
            <person name="Jeong J.-H."/>
            <person name="Song I."/>
            <person name="Kim S."/>
            <person name="Choi T."/>
            <person name="Kim D."/>
            <person name="Ryu S."/>
            <person name="Kim W."/>
        </authorList>
    </citation>
    <scope>NUCLEOTIDE SEQUENCE [LARGE SCALE GENOMIC DNA]</scope>
    <source>
        <tissue evidence="2">Muscle</tissue>
    </source>
</reference>
<comment type="caution">
    <text evidence="2">The sequence shown here is derived from an EMBL/GenBank/DDBJ whole genome shotgun (WGS) entry which is preliminary data.</text>
</comment>
<proteinExistence type="predicted"/>
<accession>A0A5B7GXR1</accession>
<evidence type="ECO:0000256" key="1">
    <source>
        <dbReference type="SAM" id="MobiDB-lite"/>
    </source>
</evidence>
<evidence type="ECO:0000313" key="3">
    <source>
        <dbReference type="Proteomes" id="UP000324222"/>
    </source>
</evidence>
<dbReference type="AlphaFoldDB" id="A0A5B7GXR1"/>
<protein>
    <submittedName>
        <fullName evidence="2">Uncharacterized protein</fullName>
    </submittedName>
</protein>
<name>A0A5B7GXR1_PORTR</name>
<dbReference type="EMBL" id="VSRR010021032">
    <property type="protein sequence ID" value="MPC63602.1"/>
    <property type="molecule type" value="Genomic_DNA"/>
</dbReference>
<dbReference type="Proteomes" id="UP000324222">
    <property type="component" value="Unassembled WGS sequence"/>
</dbReference>
<organism evidence="2 3">
    <name type="scientific">Portunus trituberculatus</name>
    <name type="common">Swimming crab</name>
    <name type="synonym">Neptunus trituberculatus</name>
    <dbReference type="NCBI Taxonomy" id="210409"/>
    <lineage>
        <taxon>Eukaryota</taxon>
        <taxon>Metazoa</taxon>
        <taxon>Ecdysozoa</taxon>
        <taxon>Arthropoda</taxon>
        <taxon>Crustacea</taxon>
        <taxon>Multicrustacea</taxon>
        <taxon>Malacostraca</taxon>
        <taxon>Eumalacostraca</taxon>
        <taxon>Eucarida</taxon>
        <taxon>Decapoda</taxon>
        <taxon>Pleocyemata</taxon>
        <taxon>Brachyura</taxon>
        <taxon>Eubrachyura</taxon>
        <taxon>Portunoidea</taxon>
        <taxon>Portunidae</taxon>
        <taxon>Portuninae</taxon>
        <taxon>Portunus</taxon>
    </lineage>
</organism>
<sequence length="247" mass="26943">MLRSTERSWDGFGHAGTGWRRVKRAPGHSGGPGQVDETGVGWSVLHGETRLMEPGRPRGRLSMSLRPGCVASQWRQTVTMPGRFWKDEGREGEKGGGREEGRQTAVMGDRCPCPASRGVTLVTDITSIKLFNGALPMARRPRGRQLRGPAQPDEAHIGLRLHLYSATLITGAARPPSLAVEPRHRRLNVFLHLRDVCGVGGGARGGGEVLRTHFTASRGTLDQVEATQDSRFNAHFSFVLISNPEMP</sequence>
<feature type="region of interest" description="Disordered" evidence="1">
    <location>
        <begin position="85"/>
        <end position="109"/>
    </location>
</feature>